<dbReference type="SUPFAM" id="SSF51905">
    <property type="entry name" value="FAD/NAD(P)-binding domain"/>
    <property type="match status" value="1"/>
</dbReference>
<dbReference type="PANTHER" id="PTHR42923:SF3">
    <property type="entry name" value="PROTOPORPHYRINOGEN OXIDASE"/>
    <property type="match status" value="1"/>
</dbReference>
<dbReference type="SUPFAM" id="SSF54373">
    <property type="entry name" value="FAD-linked reductases, C-terminal domain"/>
    <property type="match status" value="1"/>
</dbReference>
<organism evidence="2 3">
    <name type="scientific">Pseudolysinimonas yzui</name>
    <dbReference type="NCBI Taxonomy" id="2708254"/>
    <lineage>
        <taxon>Bacteria</taxon>
        <taxon>Bacillati</taxon>
        <taxon>Actinomycetota</taxon>
        <taxon>Actinomycetes</taxon>
        <taxon>Micrococcales</taxon>
        <taxon>Microbacteriaceae</taxon>
        <taxon>Pseudolysinimonas</taxon>
    </lineage>
</organism>
<dbReference type="RefSeq" id="WP_191281423.1">
    <property type="nucleotide sequence ID" value="NZ_BNAI01000001.1"/>
</dbReference>
<name>A0A8J3DVJ6_9MICO</name>
<dbReference type="InterPro" id="IPR002937">
    <property type="entry name" value="Amino_oxidase"/>
</dbReference>
<evidence type="ECO:0000313" key="3">
    <source>
        <dbReference type="Proteomes" id="UP000617531"/>
    </source>
</evidence>
<dbReference type="PANTHER" id="PTHR42923">
    <property type="entry name" value="PROTOPORPHYRINOGEN OXIDASE"/>
    <property type="match status" value="1"/>
</dbReference>
<protein>
    <submittedName>
        <fullName evidence="2">Protoporphyrinogen oxidase</fullName>
    </submittedName>
</protein>
<dbReference type="Pfam" id="PF01593">
    <property type="entry name" value="Amino_oxidase"/>
    <property type="match status" value="1"/>
</dbReference>
<keyword evidence="3" id="KW-1185">Reference proteome</keyword>
<dbReference type="AlphaFoldDB" id="A0A8J3DVJ6"/>
<dbReference type="InterPro" id="IPR036188">
    <property type="entry name" value="FAD/NAD-bd_sf"/>
</dbReference>
<proteinExistence type="predicted"/>
<dbReference type="Gene3D" id="3.90.660.20">
    <property type="entry name" value="Protoporphyrinogen oxidase, mitochondrial, domain 2"/>
    <property type="match status" value="1"/>
</dbReference>
<reference evidence="2" key="1">
    <citation type="journal article" date="2014" name="Int. J. Syst. Evol. Microbiol.">
        <title>Complete genome sequence of Corynebacterium casei LMG S-19264T (=DSM 44701T), isolated from a smear-ripened cheese.</title>
        <authorList>
            <consortium name="US DOE Joint Genome Institute (JGI-PGF)"/>
            <person name="Walter F."/>
            <person name="Albersmeier A."/>
            <person name="Kalinowski J."/>
            <person name="Ruckert C."/>
        </authorList>
    </citation>
    <scope>NUCLEOTIDE SEQUENCE</scope>
    <source>
        <strain evidence="2">CGMCC 1.16548</strain>
    </source>
</reference>
<dbReference type="Proteomes" id="UP000617531">
    <property type="component" value="Unassembled WGS sequence"/>
</dbReference>
<dbReference type="EMBL" id="BNAI01000001">
    <property type="protein sequence ID" value="GHF04331.1"/>
    <property type="molecule type" value="Genomic_DNA"/>
</dbReference>
<evidence type="ECO:0000313" key="2">
    <source>
        <dbReference type="EMBL" id="GHF04331.1"/>
    </source>
</evidence>
<dbReference type="GO" id="GO:0016491">
    <property type="term" value="F:oxidoreductase activity"/>
    <property type="evidence" value="ECO:0007669"/>
    <property type="project" value="InterPro"/>
</dbReference>
<reference evidence="2" key="2">
    <citation type="submission" date="2020-09" db="EMBL/GenBank/DDBJ databases">
        <authorList>
            <person name="Sun Q."/>
            <person name="Zhou Y."/>
        </authorList>
    </citation>
    <scope>NUCLEOTIDE SEQUENCE</scope>
    <source>
        <strain evidence="2">CGMCC 1.16548</strain>
    </source>
</reference>
<accession>A0A8J3DVJ6</accession>
<feature type="domain" description="Amine oxidase" evidence="1">
    <location>
        <begin position="26"/>
        <end position="258"/>
    </location>
</feature>
<dbReference type="Gene3D" id="3.50.50.60">
    <property type="entry name" value="FAD/NAD(P)-binding domain"/>
    <property type="match status" value="1"/>
</dbReference>
<dbReference type="InterPro" id="IPR050464">
    <property type="entry name" value="Zeta_carotene_desat/Oxidored"/>
</dbReference>
<evidence type="ECO:0000259" key="1">
    <source>
        <dbReference type="Pfam" id="PF01593"/>
    </source>
</evidence>
<comment type="caution">
    <text evidence="2">The sequence shown here is derived from an EMBL/GenBank/DDBJ whole genome shotgun (WGS) entry which is preliminary data.</text>
</comment>
<gene>
    <name evidence="2" type="primary">hemG</name>
    <name evidence="2" type="ORF">GCM10011600_00840</name>
</gene>
<sequence length="424" mass="42839">MSSPRDTRVETPPAEAPATTVIGGGIAGLLVALRLAEGGHRVTLLEAADRLGGQLAPQRLAGVELDAGAESFATRGTAVTALLTELGLDGDVVIPGGGTAWLHRARGAVPLPAAGVLGIPAHPLAPDVVRAIGLAGAWRARLDAVLPRRVGGDATTLGELVEARMGRAVLDALVTPVVRGVYSREPGDLPLAVAAPTLLDRLRQHGSLAAAVAGLRANAPAGSLVASLRGGMFRLAAALADACRASGVDLRTGVRVDALPPGRVVLAAPAPGAAPGRTVTVVTLVVRTPLLDGAPRGSGVLVAPGGGVEARALTHLTAKWDWIADAFEGAHALRLSYDGVPTDAVAQARRDASTIFGVDLPDPLDSAVRTWHRPAPETHDDGTLRTGEPVAGSGLAAVVAHAESLAAAILTDSRPAATGERMDG</sequence>